<dbReference type="GO" id="GO:0008395">
    <property type="term" value="F:steroid hydroxylase activity"/>
    <property type="evidence" value="ECO:0007669"/>
    <property type="project" value="TreeGrafter"/>
</dbReference>
<keyword evidence="11 15" id="KW-0503">Monooxygenase</keyword>
<proteinExistence type="inferred from homology"/>
<dbReference type="GO" id="GO:0016705">
    <property type="term" value="F:oxidoreductase activity, acting on paired donors, with incorporation or reduction of molecular oxygen"/>
    <property type="evidence" value="ECO:0007669"/>
    <property type="project" value="InterPro"/>
</dbReference>
<keyword evidence="5 14" id="KW-0349">Heme</keyword>
<dbReference type="CDD" id="cd11055">
    <property type="entry name" value="CYP3A-like"/>
    <property type="match status" value="1"/>
</dbReference>
<comment type="subcellular location">
    <subcellularLocation>
        <location evidence="3">Endoplasmic reticulum membrane</location>
        <topology evidence="3">Peripheral membrane protein</topology>
    </subcellularLocation>
    <subcellularLocation>
        <location evidence="2">Microsome membrane</location>
        <topology evidence="2">Peripheral membrane protein</topology>
    </subcellularLocation>
</comment>
<evidence type="ECO:0000256" key="15">
    <source>
        <dbReference type="RuleBase" id="RU000461"/>
    </source>
</evidence>
<comment type="function">
    <text evidence="13">Cytochromes P450 are a group of heme-thiolate monooxygenases. They oxidize a variety of structurally unrelated compounds, including steroids, fatty acids, and xenobiotics.</text>
</comment>
<dbReference type="InterPro" id="IPR002401">
    <property type="entry name" value="Cyt_P450_E_grp-I"/>
</dbReference>
<evidence type="ECO:0000256" key="4">
    <source>
        <dbReference type="ARBA" id="ARBA00010617"/>
    </source>
</evidence>
<dbReference type="GO" id="GO:0020037">
    <property type="term" value="F:heme binding"/>
    <property type="evidence" value="ECO:0007669"/>
    <property type="project" value="InterPro"/>
</dbReference>
<comment type="cofactor">
    <cofactor evidence="1 14">
        <name>heme</name>
        <dbReference type="ChEBI" id="CHEBI:30413"/>
    </cofactor>
</comment>
<dbReference type="InterPro" id="IPR017972">
    <property type="entry name" value="Cyt_P450_CS"/>
</dbReference>
<keyword evidence="16" id="KW-0812">Transmembrane</keyword>
<dbReference type="SUPFAM" id="SSF48264">
    <property type="entry name" value="Cytochrome P450"/>
    <property type="match status" value="1"/>
</dbReference>
<evidence type="ECO:0000256" key="12">
    <source>
        <dbReference type="ARBA" id="ARBA00023136"/>
    </source>
</evidence>
<feature type="transmembrane region" description="Helical" evidence="16">
    <location>
        <begin position="12"/>
        <end position="34"/>
    </location>
</feature>
<feature type="binding site" description="axial binding residue" evidence="14">
    <location>
        <position position="463"/>
    </location>
    <ligand>
        <name>heme</name>
        <dbReference type="ChEBI" id="CHEBI:30413"/>
    </ligand>
    <ligandPart>
        <name>Fe</name>
        <dbReference type="ChEBI" id="CHEBI:18248"/>
    </ligandPart>
</feature>
<dbReference type="GO" id="GO:0005506">
    <property type="term" value="F:iron ion binding"/>
    <property type="evidence" value="ECO:0007669"/>
    <property type="project" value="InterPro"/>
</dbReference>
<evidence type="ECO:0000313" key="17">
    <source>
        <dbReference type="EMBL" id="JAV48216.1"/>
    </source>
</evidence>
<dbReference type="PRINTS" id="PR00463">
    <property type="entry name" value="EP450I"/>
</dbReference>
<evidence type="ECO:0000256" key="9">
    <source>
        <dbReference type="ARBA" id="ARBA00023002"/>
    </source>
</evidence>
<protein>
    <submittedName>
        <fullName evidence="17">Cytochrome P450 3A8</fullName>
    </submittedName>
</protein>
<name>A0A1W7RAR8_9SCOR</name>
<reference evidence="17" key="1">
    <citation type="submission" date="2016-11" db="EMBL/GenBank/DDBJ databases">
        <title>Venom-gland transcriptomics and venom proteomics of the black-back scorpion (Hadrurus spadix) reveal detectability challenges and an unexplored realm of animal toxin diversity.</title>
        <authorList>
            <person name="Rokyta D.R."/>
            <person name="Ward M.J."/>
        </authorList>
    </citation>
    <scope>NUCLEOTIDE SEQUENCE</scope>
    <source>
        <tissue evidence="17">Venom gland</tissue>
    </source>
</reference>
<keyword evidence="8" id="KW-0492">Microsome</keyword>
<comment type="similarity">
    <text evidence="4 15">Belongs to the cytochrome P450 family.</text>
</comment>
<dbReference type="PANTHER" id="PTHR24302">
    <property type="entry name" value="CYTOCHROME P450 FAMILY 3"/>
    <property type="match status" value="1"/>
</dbReference>
<accession>A0A1W7RAR8</accession>
<keyword evidence="12 16" id="KW-0472">Membrane</keyword>
<dbReference type="PANTHER" id="PTHR24302:SF15">
    <property type="entry name" value="FATTY-ACID PEROXYGENASE"/>
    <property type="match status" value="1"/>
</dbReference>
<dbReference type="AlphaFoldDB" id="A0A1W7RAR8"/>
<evidence type="ECO:0000256" key="11">
    <source>
        <dbReference type="ARBA" id="ARBA00023033"/>
    </source>
</evidence>
<sequence length="526" mass="60728">MLYNMSSMISLFWNHVTPWLVALICLVILLYKFFTKHQNFWEKQGLPVAKKHPLFGSFNVMFLKPLHVEDEENHRTLGNLYGRYDGQTPILAITEPEILKDIMVKDFNIFPNRRHLQFGDEVIDNNVGMLEGEDWKRVRSILTNTSTSSKLRKMIPLIENCIQSLYENILEAVKIGHSIDITRLFSAFAMDIIATCAFGTKLNSHKDPNNPFVAHANVLLNSKMSWRIYMTVLFPQIMKFFNISLFNPKATRFFKQFVEEVMDRRKKSGEVRFDFVQLIMDAEKDESSDENMSNAELEDLKILKKKKLSQIEAVSQCCGFFIAGYSSTSSILSSVFYNLATNLHCQKQLREEIENVIGKTQETLDYETINEMKYLDAVIAETIRMYPAGLRIERQAVTDYKLRESGIEIKKGMVISIPVYALHNDPKWYPEPKKFDPERFLEQEKSKRHPYAYLGFGMGPRACVGMRFALMIIKLCIIRLLQKYQFKPGAKLAIPPELDSSGALMTIKNVILDIEERKEDISSNGI</sequence>
<organism evidence="17">
    <name type="scientific">Hadrurus spadix</name>
    <dbReference type="NCBI Taxonomy" id="141984"/>
    <lineage>
        <taxon>Eukaryota</taxon>
        <taxon>Metazoa</taxon>
        <taxon>Ecdysozoa</taxon>
        <taxon>Arthropoda</taxon>
        <taxon>Chelicerata</taxon>
        <taxon>Arachnida</taxon>
        <taxon>Scorpiones</taxon>
        <taxon>Iurida</taxon>
        <taxon>Iuroidea</taxon>
        <taxon>Hadrurus</taxon>
    </lineage>
</organism>
<keyword evidence="7" id="KW-0256">Endoplasmic reticulum</keyword>
<dbReference type="GO" id="GO:0005789">
    <property type="term" value="C:endoplasmic reticulum membrane"/>
    <property type="evidence" value="ECO:0007669"/>
    <property type="project" value="UniProtKB-SubCell"/>
</dbReference>
<evidence type="ECO:0000256" key="2">
    <source>
        <dbReference type="ARBA" id="ARBA00004174"/>
    </source>
</evidence>
<keyword evidence="6 14" id="KW-0479">Metal-binding</keyword>
<evidence type="ECO:0000256" key="14">
    <source>
        <dbReference type="PIRSR" id="PIRSR602401-1"/>
    </source>
</evidence>
<evidence type="ECO:0000256" key="10">
    <source>
        <dbReference type="ARBA" id="ARBA00023004"/>
    </source>
</evidence>
<dbReference type="Gene3D" id="1.10.630.10">
    <property type="entry name" value="Cytochrome P450"/>
    <property type="match status" value="1"/>
</dbReference>
<evidence type="ECO:0000256" key="3">
    <source>
        <dbReference type="ARBA" id="ARBA00004406"/>
    </source>
</evidence>
<evidence type="ECO:0000256" key="7">
    <source>
        <dbReference type="ARBA" id="ARBA00022824"/>
    </source>
</evidence>
<evidence type="ECO:0000256" key="8">
    <source>
        <dbReference type="ARBA" id="ARBA00022848"/>
    </source>
</evidence>
<keyword evidence="10 14" id="KW-0408">Iron</keyword>
<dbReference type="PRINTS" id="PR00385">
    <property type="entry name" value="P450"/>
</dbReference>
<evidence type="ECO:0000256" key="5">
    <source>
        <dbReference type="ARBA" id="ARBA00022617"/>
    </source>
</evidence>
<evidence type="ECO:0000256" key="1">
    <source>
        <dbReference type="ARBA" id="ARBA00001971"/>
    </source>
</evidence>
<dbReference type="Pfam" id="PF00067">
    <property type="entry name" value="p450"/>
    <property type="match status" value="1"/>
</dbReference>
<dbReference type="InterPro" id="IPR036396">
    <property type="entry name" value="Cyt_P450_sf"/>
</dbReference>
<evidence type="ECO:0000256" key="6">
    <source>
        <dbReference type="ARBA" id="ARBA00022723"/>
    </source>
</evidence>
<keyword evidence="9 15" id="KW-0560">Oxidoreductase</keyword>
<evidence type="ECO:0000256" key="13">
    <source>
        <dbReference type="ARBA" id="ARBA00043906"/>
    </source>
</evidence>
<dbReference type="InterPro" id="IPR050705">
    <property type="entry name" value="Cytochrome_P450_3A"/>
</dbReference>
<keyword evidence="16" id="KW-1133">Transmembrane helix</keyword>
<evidence type="ECO:0000256" key="16">
    <source>
        <dbReference type="SAM" id="Phobius"/>
    </source>
</evidence>
<dbReference type="InterPro" id="IPR001128">
    <property type="entry name" value="Cyt_P450"/>
</dbReference>
<dbReference type="EMBL" id="GFAH01000173">
    <property type="protein sequence ID" value="JAV48216.1"/>
    <property type="molecule type" value="Transcribed_RNA"/>
</dbReference>
<dbReference type="FunFam" id="1.10.630.10:FF:000042">
    <property type="entry name" value="Cytochrome P450"/>
    <property type="match status" value="1"/>
</dbReference>
<dbReference type="PROSITE" id="PS00086">
    <property type="entry name" value="CYTOCHROME_P450"/>
    <property type="match status" value="1"/>
</dbReference>